<evidence type="ECO:0000256" key="1">
    <source>
        <dbReference type="ARBA" id="ARBA00004651"/>
    </source>
</evidence>
<keyword evidence="8 10" id="KW-0472">Membrane</keyword>
<gene>
    <name evidence="11" type="primary">pgaC</name>
    <name evidence="11" type="ORF">NK662_05740</name>
</gene>
<feature type="transmembrane region" description="Helical" evidence="10">
    <location>
        <begin position="362"/>
        <end position="384"/>
    </location>
</feature>
<keyword evidence="6 10" id="KW-0812">Transmembrane</keyword>
<protein>
    <recommendedName>
        <fullName evidence="9 10">Poly-beta-1,6-N-acetyl-D-glucosamine synthase</fullName>
        <shortName evidence="10">Poly-beta-1,6-GlcNAc synthase</shortName>
        <ecNumber evidence="10">2.4.1.-</ecNumber>
    </recommendedName>
</protein>
<feature type="transmembrane region" description="Helical" evidence="10">
    <location>
        <begin position="329"/>
        <end position="350"/>
    </location>
</feature>
<dbReference type="EMBL" id="JANCLT010000002">
    <property type="protein sequence ID" value="MCP8968040.1"/>
    <property type="molecule type" value="Genomic_DNA"/>
</dbReference>
<proteinExistence type="inferred from homology"/>
<evidence type="ECO:0000256" key="10">
    <source>
        <dbReference type="RuleBase" id="RU364028"/>
    </source>
</evidence>
<evidence type="ECO:0000256" key="2">
    <source>
        <dbReference type="ARBA" id="ARBA00006739"/>
    </source>
</evidence>
<dbReference type="AlphaFoldDB" id="A0AA41X813"/>
<evidence type="ECO:0000256" key="4">
    <source>
        <dbReference type="ARBA" id="ARBA00022676"/>
    </source>
</evidence>
<keyword evidence="5 10" id="KW-0808">Transferase</keyword>
<dbReference type="NCBIfam" id="TIGR03937">
    <property type="entry name" value="PgaC_IcaA"/>
    <property type="match status" value="1"/>
</dbReference>
<dbReference type="InterPro" id="IPR023853">
    <property type="entry name" value="PGA_PgaC/IcaA"/>
</dbReference>
<evidence type="ECO:0000313" key="11">
    <source>
        <dbReference type="EMBL" id="MCP8968040.1"/>
    </source>
</evidence>
<evidence type="ECO:0000256" key="9">
    <source>
        <dbReference type="NCBIfam" id="TIGR03937"/>
    </source>
</evidence>
<dbReference type="Pfam" id="PF13641">
    <property type="entry name" value="Glyco_tranf_2_3"/>
    <property type="match status" value="1"/>
</dbReference>
<dbReference type="PANTHER" id="PTHR43630">
    <property type="entry name" value="POLY-BETA-1,6-N-ACETYL-D-GLUCOSAMINE SYNTHASE"/>
    <property type="match status" value="1"/>
</dbReference>
<keyword evidence="3 10" id="KW-1003">Cell membrane</keyword>
<reference evidence="11" key="1">
    <citation type="submission" date="2022-07" db="EMBL/GenBank/DDBJ databases">
        <authorList>
            <person name="Li W.-J."/>
            <person name="Deng Q.-Q."/>
        </authorList>
    </citation>
    <scope>NUCLEOTIDE SEQUENCE</scope>
    <source>
        <strain evidence="11">SYSU M60031</strain>
    </source>
</reference>
<evidence type="ECO:0000256" key="7">
    <source>
        <dbReference type="ARBA" id="ARBA00022989"/>
    </source>
</evidence>
<dbReference type="CDD" id="cd06423">
    <property type="entry name" value="CESA_like"/>
    <property type="match status" value="1"/>
</dbReference>
<accession>A0AA41X813</accession>
<dbReference type="Gene3D" id="3.90.550.10">
    <property type="entry name" value="Spore Coat Polysaccharide Biosynthesis Protein SpsA, Chain A"/>
    <property type="match status" value="1"/>
</dbReference>
<sequence length="407" mass="47634">MIAFFAGFLFWYPLLMSLFWISGGILFYMKRERKEPLPLTETPLVSILVPCHNEEETVWETVDHLLQLNYPNYEILLINDGSHDVTGRIAEVITTMYPKKVRFIDMKKNSGKANALYMGFLASKGEYLVCVDADALLDRDALRYMIPHFTTANNGERVGAVTGNPRVRNRSSLLSRLQLVEYASIISSIKRTQRILGKVMTVSGVVVAFRKRALLDCGLWDRDMITEDIAVTWKLQKRFWDVRYEPNALCWMLVPETLRGIWKQRVRWAQGGLEVMLRHWDIFLDWRQRRLYPIYMEQVFSLLWSVLWVVFTVLALCKAVATFEFLGLFTLYACVLSVTCIVQFFIAVQLDRRYDEKLARYYLWAVWYPLVYWYVNTFVVVRALPKALFKKKGEMAVWESPDRGVTM</sequence>
<keyword evidence="12" id="KW-1185">Reference proteome</keyword>
<dbReference type="SUPFAM" id="SSF53448">
    <property type="entry name" value="Nucleotide-diphospho-sugar transferases"/>
    <property type="match status" value="1"/>
</dbReference>
<evidence type="ECO:0000313" key="12">
    <source>
        <dbReference type="Proteomes" id="UP001156102"/>
    </source>
</evidence>
<feature type="transmembrane region" description="Helical" evidence="10">
    <location>
        <begin position="299"/>
        <end position="323"/>
    </location>
</feature>
<evidence type="ECO:0000256" key="8">
    <source>
        <dbReference type="ARBA" id="ARBA00023136"/>
    </source>
</evidence>
<dbReference type="Proteomes" id="UP001156102">
    <property type="component" value="Unassembled WGS sequence"/>
</dbReference>
<dbReference type="PANTHER" id="PTHR43630:SF1">
    <property type="entry name" value="POLY-BETA-1,6-N-ACETYL-D-GLUCOSAMINE SYNTHASE"/>
    <property type="match status" value="1"/>
</dbReference>
<dbReference type="GO" id="GO:0043708">
    <property type="term" value="P:cell adhesion involved in biofilm formation"/>
    <property type="evidence" value="ECO:0007669"/>
    <property type="project" value="InterPro"/>
</dbReference>
<dbReference type="InterPro" id="IPR029044">
    <property type="entry name" value="Nucleotide-diphossugar_trans"/>
</dbReference>
<dbReference type="RefSeq" id="WP_254757941.1">
    <property type="nucleotide sequence ID" value="NZ_JANCLT010000002.1"/>
</dbReference>
<evidence type="ECO:0000256" key="5">
    <source>
        <dbReference type="ARBA" id="ARBA00022679"/>
    </source>
</evidence>
<keyword evidence="4 10" id="KW-0328">Glycosyltransferase</keyword>
<name>A0AA41X813_9BACI</name>
<keyword evidence="7 10" id="KW-1133">Transmembrane helix</keyword>
<evidence type="ECO:0000256" key="3">
    <source>
        <dbReference type="ARBA" id="ARBA00022475"/>
    </source>
</evidence>
<evidence type="ECO:0000256" key="6">
    <source>
        <dbReference type="ARBA" id="ARBA00022692"/>
    </source>
</evidence>
<dbReference type="GO" id="GO:0008375">
    <property type="term" value="F:acetylglucosaminyltransferase activity"/>
    <property type="evidence" value="ECO:0007669"/>
    <property type="project" value="UniProtKB-UniRule"/>
</dbReference>
<comment type="caution">
    <text evidence="11">The sequence shown here is derived from an EMBL/GenBank/DDBJ whole genome shotgun (WGS) entry which is preliminary data.</text>
</comment>
<dbReference type="GO" id="GO:0005886">
    <property type="term" value="C:plasma membrane"/>
    <property type="evidence" value="ECO:0007669"/>
    <property type="project" value="UniProtKB-SubCell"/>
</dbReference>
<comment type="similarity">
    <text evidence="2 10">Belongs to the glycosyltransferase 2 family.</text>
</comment>
<comment type="subcellular location">
    <subcellularLocation>
        <location evidence="1 10">Cell membrane</location>
        <topology evidence="1 10">Multi-pass membrane protein</topology>
    </subcellularLocation>
</comment>
<dbReference type="EC" id="2.4.1.-" evidence="10"/>
<organism evidence="11 12">
    <name type="scientific">Ectobacillus ponti</name>
    <dbReference type="NCBI Taxonomy" id="2961894"/>
    <lineage>
        <taxon>Bacteria</taxon>
        <taxon>Bacillati</taxon>
        <taxon>Bacillota</taxon>
        <taxon>Bacilli</taxon>
        <taxon>Bacillales</taxon>
        <taxon>Bacillaceae</taxon>
        <taxon>Ectobacillus</taxon>
    </lineage>
</organism>
<feature type="transmembrane region" description="Helical" evidence="10">
    <location>
        <begin position="6"/>
        <end position="29"/>
    </location>
</feature>